<feature type="region of interest" description="Disordered" evidence="1">
    <location>
        <begin position="18"/>
        <end position="57"/>
    </location>
</feature>
<feature type="transmembrane region" description="Helical" evidence="2">
    <location>
        <begin position="119"/>
        <end position="142"/>
    </location>
</feature>
<dbReference type="PANTHER" id="PTHR33294">
    <property type="entry name" value="AWPM-19-LIKE FAMILY PROTEIN"/>
    <property type="match status" value="1"/>
</dbReference>
<protein>
    <submittedName>
        <fullName evidence="3">Membrane protein PM19L</fullName>
    </submittedName>
</protein>
<dbReference type="Proteomes" id="UP001293254">
    <property type="component" value="Unassembled WGS sequence"/>
</dbReference>
<dbReference type="EMBL" id="JACGWO010000010">
    <property type="protein sequence ID" value="KAK4416511.1"/>
    <property type="molecule type" value="Genomic_DNA"/>
</dbReference>
<evidence type="ECO:0000313" key="4">
    <source>
        <dbReference type="Proteomes" id="UP001293254"/>
    </source>
</evidence>
<organism evidence="3 4">
    <name type="scientific">Sesamum alatum</name>
    <dbReference type="NCBI Taxonomy" id="300844"/>
    <lineage>
        <taxon>Eukaryota</taxon>
        <taxon>Viridiplantae</taxon>
        <taxon>Streptophyta</taxon>
        <taxon>Embryophyta</taxon>
        <taxon>Tracheophyta</taxon>
        <taxon>Spermatophyta</taxon>
        <taxon>Magnoliopsida</taxon>
        <taxon>eudicotyledons</taxon>
        <taxon>Gunneridae</taxon>
        <taxon>Pentapetalae</taxon>
        <taxon>asterids</taxon>
        <taxon>lamiids</taxon>
        <taxon>Lamiales</taxon>
        <taxon>Pedaliaceae</taxon>
        <taxon>Sesamum</taxon>
    </lineage>
</organism>
<comment type="caution">
    <text evidence="3">The sequence shown here is derived from an EMBL/GenBank/DDBJ whole genome shotgun (WGS) entry which is preliminary data.</text>
</comment>
<accession>A0AAE2CBZ8</accession>
<dbReference type="AlphaFoldDB" id="A0AAE2CBZ8"/>
<evidence type="ECO:0000256" key="2">
    <source>
        <dbReference type="SAM" id="Phobius"/>
    </source>
</evidence>
<feature type="transmembrane region" description="Helical" evidence="2">
    <location>
        <begin position="162"/>
        <end position="182"/>
    </location>
</feature>
<keyword evidence="4" id="KW-1185">Reference proteome</keyword>
<reference evidence="3" key="2">
    <citation type="journal article" date="2024" name="Plant">
        <title>Genomic evolution and insights into agronomic trait innovations of Sesamum species.</title>
        <authorList>
            <person name="Miao H."/>
            <person name="Wang L."/>
            <person name="Qu L."/>
            <person name="Liu H."/>
            <person name="Sun Y."/>
            <person name="Le M."/>
            <person name="Wang Q."/>
            <person name="Wei S."/>
            <person name="Zheng Y."/>
            <person name="Lin W."/>
            <person name="Duan Y."/>
            <person name="Cao H."/>
            <person name="Xiong S."/>
            <person name="Wang X."/>
            <person name="Wei L."/>
            <person name="Li C."/>
            <person name="Ma Q."/>
            <person name="Ju M."/>
            <person name="Zhao R."/>
            <person name="Li G."/>
            <person name="Mu C."/>
            <person name="Tian Q."/>
            <person name="Mei H."/>
            <person name="Zhang T."/>
            <person name="Gao T."/>
            <person name="Zhang H."/>
        </authorList>
    </citation>
    <scope>NUCLEOTIDE SEQUENCE</scope>
    <source>
        <strain evidence="3">3651</strain>
    </source>
</reference>
<proteinExistence type="predicted"/>
<gene>
    <name evidence="3" type="ORF">Salat_2476600</name>
</gene>
<evidence type="ECO:0000256" key="1">
    <source>
        <dbReference type="SAM" id="MobiDB-lite"/>
    </source>
</evidence>
<dbReference type="InterPro" id="IPR008390">
    <property type="entry name" value="AWPM-19"/>
</dbReference>
<dbReference type="PANTHER" id="PTHR33294:SF8">
    <property type="entry name" value="OS02G0731500 PROTEIN"/>
    <property type="match status" value="1"/>
</dbReference>
<keyword evidence="2" id="KW-1133">Transmembrane helix</keyword>
<reference evidence="3" key="1">
    <citation type="submission" date="2020-06" db="EMBL/GenBank/DDBJ databases">
        <authorList>
            <person name="Li T."/>
            <person name="Hu X."/>
            <person name="Zhang T."/>
            <person name="Song X."/>
            <person name="Zhang H."/>
            <person name="Dai N."/>
            <person name="Sheng W."/>
            <person name="Hou X."/>
            <person name="Wei L."/>
        </authorList>
    </citation>
    <scope>NUCLEOTIDE SEQUENCE</scope>
    <source>
        <strain evidence="3">3651</strain>
        <tissue evidence="3">Leaf</tissue>
    </source>
</reference>
<keyword evidence="2" id="KW-0812">Transmembrane</keyword>
<feature type="transmembrane region" description="Helical" evidence="2">
    <location>
        <begin position="94"/>
        <end position="113"/>
    </location>
</feature>
<keyword evidence="2" id="KW-0472">Membrane</keyword>
<sequence>MAVNFKQESGDWVSLAKSRRQKNGGGGGGGGQIAEASNTCRRRKKGDGASVGGELSGVPHTAGPGCLVSRQIHRRPAESSPFGWKHFDNIPAGICIDCGVTGACSVFLGFAHLRVWNNVSLATAATSATISMALTALAFGLVCKQITMGGHRGKRLQTLEAFIAISGVTQLLYLLLLHAGMFSSRYGPAYNG</sequence>
<feature type="compositionally biased region" description="Gly residues" evidence="1">
    <location>
        <begin position="23"/>
        <end position="32"/>
    </location>
</feature>
<dbReference type="Pfam" id="PF05512">
    <property type="entry name" value="AWPM-19"/>
    <property type="match status" value="1"/>
</dbReference>
<name>A0AAE2CBZ8_9LAMI</name>
<evidence type="ECO:0000313" key="3">
    <source>
        <dbReference type="EMBL" id="KAK4416511.1"/>
    </source>
</evidence>